<dbReference type="EMBL" id="SMOL01000401">
    <property type="protein sequence ID" value="KAB2618521.1"/>
    <property type="molecule type" value="Genomic_DNA"/>
</dbReference>
<evidence type="ECO:0000313" key="2">
    <source>
        <dbReference type="Proteomes" id="UP000327157"/>
    </source>
</evidence>
<protein>
    <submittedName>
        <fullName evidence="1">Uncharacterized protein</fullName>
    </submittedName>
</protein>
<reference evidence="1 2" key="3">
    <citation type="submission" date="2019-11" db="EMBL/GenBank/DDBJ databases">
        <title>A de novo genome assembly of a pear dwarfing rootstock.</title>
        <authorList>
            <person name="Wang F."/>
            <person name="Wang J."/>
            <person name="Li S."/>
            <person name="Zhang Y."/>
            <person name="Fang M."/>
            <person name="Ma L."/>
            <person name="Zhao Y."/>
            <person name="Jiang S."/>
        </authorList>
    </citation>
    <scope>NUCLEOTIDE SEQUENCE [LARGE SCALE GENOMIC DNA]</scope>
    <source>
        <strain evidence="1">S2</strain>
        <tissue evidence="1">Leaf</tissue>
    </source>
</reference>
<evidence type="ECO:0000313" key="1">
    <source>
        <dbReference type="EMBL" id="KAB2618521.1"/>
    </source>
</evidence>
<reference evidence="2" key="2">
    <citation type="submission" date="2019-10" db="EMBL/GenBank/DDBJ databases">
        <title>A de novo genome assembly of a pear dwarfing rootstock.</title>
        <authorList>
            <person name="Wang F."/>
            <person name="Wang J."/>
            <person name="Li S."/>
            <person name="Zhang Y."/>
            <person name="Fang M."/>
            <person name="Ma L."/>
            <person name="Zhao Y."/>
            <person name="Jiang S."/>
        </authorList>
    </citation>
    <scope>NUCLEOTIDE SEQUENCE [LARGE SCALE GENOMIC DNA]</scope>
</reference>
<organism evidence="1 2">
    <name type="scientific">Pyrus ussuriensis x Pyrus communis</name>
    <dbReference type="NCBI Taxonomy" id="2448454"/>
    <lineage>
        <taxon>Eukaryota</taxon>
        <taxon>Viridiplantae</taxon>
        <taxon>Streptophyta</taxon>
        <taxon>Embryophyta</taxon>
        <taxon>Tracheophyta</taxon>
        <taxon>Spermatophyta</taxon>
        <taxon>Magnoliopsida</taxon>
        <taxon>eudicotyledons</taxon>
        <taxon>Gunneridae</taxon>
        <taxon>Pentapetalae</taxon>
        <taxon>rosids</taxon>
        <taxon>fabids</taxon>
        <taxon>Rosales</taxon>
        <taxon>Rosaceae</taxon>
        <taxon>Amygdaloideae</taxon>
        <taxon>Maleae</taxon>
        <taxon>Pyrus</taxon>
    </lineage>
</organism>
<name>A0A5N5GX98_9ROSA</name>
<comment type="caution">
    <text evidence="1">The sequence shown here is derived from an EMBL/GenBank/DDBJ whole genome shotgun (WGS) entry which is preliminary data.</text>
</comment>
<accession>A0A5N5GX98</accession>
<reference evidence="1 2" key="1">
    <citation type="submission" date="2019-09" db="EMBL/GenBank/DDBJ databases">
        <authorList>
            <person name="Ou C."/>
        </authorList>
    </citation>
    <scope>NUCLEOTIDE SEQUENCE [LARGE SCALE GENOMIC DNA]</scope>
    <source>
        <strain evidence="1">S2</strain>
        <tissue evidence="1">Leaf</tissue>
    </source>
</reference>
<proteinExistence type="predicted"/>
<dbReference type="AlphaFoldDB" id="A0A5N5GX98"/>
<dbReference type="Proteomes" id="UP000327157">
    <property type="component" value="Chromosome 15"/>
</dbReference>
<keyword evidence="2" id="KW-1185">Reference proteome</keyword>
<gene>
    <name evidence="1" type="ORF">D8674_014390</name>
</gene>
<sequence length="146" mass="16416">MKISKCRTNFIHVTKSNLAWKNKFGGLDPPAPMFHRPNQGLGHVLGFMRSRPMVVASESEDNECSSLNLDHSSPNWVEMEAGTTRSGLVVRFVHTGRVTWVEGDLVLSPSFPCSLLSPFPRFLIGQCPFLSQPLPYMWHLTIYGEI</sequence>